<evidence type="ECO:0000256" key="6">
    <source>
        <dbReference type="HAMAP-Rule" id="MF_00050"/>
    </source>
</evidence>
<gene>
    <name evidence="6" type="primary">tsf</name>
    <name evidence="10" type="ORF">SAMN04488695_101542</name>
</gene>
<dbReference type="GO" id="GO:0005737">
    <property type="term" value="C:cytoplasm"/>
    <property type="evidence" value="ECO:0007669"/>
    <property type="project" value="UniProtKB-SubCell"/>
</dbReference>
<dbReference type="AlphaFoldDB" id="A0A1I4YF34"/>
<dbReference type="Gene3D" id="1.10.286.20">
    <property type="match status" value="1"/>
</dbReference>
<dbReference type="InterPro" id="IPR001816">
    <property type="entry name" value="Transl_elong_EFTs/EF1B"/>
</dbReference>
<dbReference type="FunFam" id="1.10.8.10:FF:000001">
    <property type="entry name" value="Elongation factor Ts"/>
    <property type="match status" value="1"/>
</dbReference>
<dbReference type="Proteomes" id="UP000181899">
    <property type="component" value="Unassembled WGS sequence"/>
</dbReference>
<dbReference type="InterPro" id="IPR009060">
    <property type="entry name" value="UBA-like_sf"/>
</dbReference>
<reference evidence="10 11" key="1">
    <citation type="submission" date="2016-10" db="EMBL/GenBank/DDBJ databases">
        <authorList>
            <person name="de Groot N.N."/>
        </authorList>
    </citation>
    <scope>NUCLEOTIDE SEQUENCE [LARGE SCALE GENOMIC DNA]</scope>
    <source>
        <strain evidence="10 11">ML2</strain>
    </source>
</reference>
<keyword evidence="11" id="KW-1185">Reference proteome</keyword>
<dbReference type="CDD" id="cd14275">
    <property type="entry name" value="UBA_EF-Ts"/>
    <property type="match status" value="1"/>
</dbReference>
<dbReference type="PROSITE" id="PS01127">
    <property type="entry name" value="EF_TS_2"/>
    <property type="match status" value="1"/>
</dbReference>
<protein>
    <recommendedName>
        <fullName evidence="2 6">Elongation factor Ts</fullName>
        <shortName evidence="6">EF-Ts</shortName>
    </recommendedName>
</protein>
<feature type="domain" description="Translation elongation factor EFTs/EF1B dimerisation" evidence="9">
    <location>
        <begin position="71"/>
        <end position="282"/>
    </location>
</feature>
<dbReference type="FunFam" id="1.10.286.20:FF:000001">
    <property type="entry name" value="Elongation factor Ts"/>
    <property type="match status" value="1"/>
</dbReference>
<comment type="subcellular location">
    <subcellularLocation>
        <location evidence="6 8">Cytoplasm</location>
    </subcellularLocation>
</comment>
<evidence type="ECO:0000313" key="11">
    <source>
        <dbReference type="Proteomes" id="UP000181899"/>
    </source>
</evidence>
<keyword evidence="4 6" id="KW-0648">Protein biosynthesis</keyword>
<name>A0A1I4YF34_9CLOT</name>
<evidence type="ECO:0000313" key="10">
    <source>
        <dbReference type="EMBL" id="SFN36209.1"/>
    </source>
</evidence>
<evidence type="ECO:0000256" key="4">
    <source>
        <dbReference type="ARBA" id="ARBA00022917"/>
    </source>
</evidence>
<dbReference type="PANTHER" id="PTHR11741:SF0">
    <property type="entry name" value="ELONGATION FACTOR TS, MITOCHONDRIAL"/>
    <property type="match status" value="1"/>
</dbReference>
<dbReference type="OrthoDB" id="9808348at2"/>
<evidence type="ECO:0000256" key="1">
    <source>
        <dbReference type="ARBA" id="ARBA00005532"/>
    </source>
</evidence>
<dbReference type="InterPro" id="IPR036402">
    <property type="entry name" value="EF-Ts_dimer_sf"/>
</dbReference>
<dbReference type="EMBL" id="FOVK01000001">
    <property type="protein sequence ID" value="SFN36209.1"/>
    <property type="molecule type" value="Genomic_DNA"/>
</dbReference>
<dbReference type="SUPFAM" id="SSF46934">
    <property type="entry name" value="UBA-like"/>
    <property type="match status" value="1"/>
</dbReference>
<proteinExistence type="inferred from homology"/>
<dbReference type="Gene3D" id="3.30.479.20">
    <property type="entry name" value="Elongation factor Ts, dimerisation domain"/>
    <property type="match status" value="2"/>
</dbReference>
<accession>A0A1I4YF34</accession>
<dbReference type="InterPro" id="IPR018101">
    <property type="entry name" value="Transl_elong_Ts_CS"/>
</dbReference>
<dbReference type="Gene3D" id="1.10.8.10">
    <property type="entry name" value="DNA helicase RuvA subunit, C-terminal domain"/>
    <property type="match status" value="1"/>
</dbReference>
<dbReference type="HAMAP" id="MF_00050">
    <property type="entry name" value="EF_Ts"/>
    <property type="match status" value="1"/>
</dbReference>
<dbReference type="RefSeq" id="WP_074909970.1">
    <property type="nucleotide sequence ID" value="NZ_FOVK01000001.1"/>
</dbReference>
<sequence length="303" mass="32981">MISAQAVKELREKTGAGMMDCKKALTQAEGDLEKAIDILREKGLASAAKKSGRVAAEGVIATYVSDDLKNASIIELNCETDFVSANEAFVALANDIAKAVAENNVDSLDAVKALPYGEATIQDAITALIAKLGENMNLRRYEKMEAPAGLVSSYIHMGGKIGVLVQVDAENATQEVSAVAKDVAMHVAALNPQFLDNSSVDADTIEREREIYRVQALNEGKPEKIVDKMVDGRINKFFKEVCLVNQMFVKNPDLSIEAFVKEESKKYGNIKLVKFVRFEKGEGIEKEEVDFAAEVAAQMGQNK</sequence>
<keyword evidence="6" id="KW-0963">Cytoplasm</keyword>
<dbReference type="NCBIfam" id="TIGR00116">
    <property type="entry name" value="tsf"/>
    <property type="match status" value="1"/>
</dbReference>
<evidence type="ECO:0000256" key="8">
    <source>
        <dbReference type="RuleBase" id="RU000643"/>
    </source>
</evidence>
<dbReference type="GO" id="GO:0003746">
    <property type="term" value="F:translation elongation factor activity"/>
    <property type="evidence" value="ECO:0007669"/>
    <property type="project" value="UniProtKB-UniRule"/>
</dbReference>
<evidence type="ECO:0000256" key="2">
    <source>
        <dbReference type="ARBA" id="ARBA00016956"/>
    </source>
</evidence>
<evidence type="ECO:0000256" key="3">
    <source>
        <dbReference type="ARBA" id="ARBA00022768"/>
    </source>
</evidence>
<evidence type="ECO:0000256" key="7">
    <source>
        <dbReference type="RuleBase" id="RU000642"/>
    </source>
</evidence>
<evidence type="ECO:0000259" key="9">
    <source>
        <dbReference type="Pfam" id="PF00889"/>
    </source>
</evidence>
<comment type="function">
    <text evidence="5 6 7">Associates with the EF-Tu.GDP complex and induces the exchange of GDP to GTP. It remains bound to the aminoacyl-tRNA.EF-Tu.GTP complex up to the GTP hydrolysis stage on the ribosome.</text>
</comment>
<comment type="similarity">
    <text evidence="1 6 7">Belongs to the EF-Ts family.</text>
</comment>
<dbReference type="InterPro" id="IPR014039">
    <property type="entry name" value="Transl_elong_EFTs/EF1B_dimer"/>
</dbReference>
<dbReference type="eggNOG" id="COG0264">
    <property type="taxonomic scope" value="Bacteria"/>
</dbReference>
<dbReference type="Pfam" id="PF00889">
    <property type="entry name" value="EF_TS"/>
    <property type="match status" value="1"/>
</dbReference>
<dbReference type="STRING" id="398199.SAMN05421804_101115"/>
<dbReference type="PANTHER" id="PTHR11741">
    <property type="entry name" value="ELONGATION FACTOR TS"/>
    <property type="match status" value="1"/>
</dbReference>
<evidence type="ECO:0000256" key="5">
    <source>
        <dbReference type="ARBA" id="ARBA00025453"/>
    </source>
</evidence>
<feature type="region of interest" description="Involved in Mg(2+) ion dislocation from EF-Tu" evidence="6">
    <location>
        <begin position="80"/>
        <end position="83"/>
    </location>
</feature>
<keyword evidence="3 6" id="KW-0251">Elongation factor</keyword>
<organism evidence="10 11">
    <name type="scientific">Proteiniclasticum ruminis</name>
    <dbReference type="NCBI Taxonomy" id="398199"/>
    <lineage>
        <taxon>Bacteria</taxon>
        <taxon>Bacillati</taxon>
        <taxon>Bacillota</taxon>
        <taxon>Clostridia</taxon>
        <taxon>Eubacteriales</taxon>
        <taxon>Clostridiaceae</taxon>
        <taxon>Proteiniclasticum</taxon>
    </lineage>
</organism>
<dbReference type="SUPFAM" id="SSF54713">
    <property type="entry name" value="Elongation factor Ts (EF-Ts), dimerisation domain"/>
    <property type="match status" value="2"/>
</dbReference>
<dbReference type="PROSITE" id="PS01126">
    <property type="entry name" value="EF_TS_1"/>
    <property type="match status" value="1"/>
</dbReference>